<dbReference type="PANTHER" id="PTHR30535">
    <property type="entry name" value="VITAMIN B12-BINDING PROTEIN"/>
    <property type="match status" value="1"/>
</dbReference>
<dbReference type="AlphaFoldDB" id="A0A1J5PU19"/>
<proteinExistence type="predicted"/>
<evidence type="ECO:0000256" key="1">
    <source>
        <dbReference type="ARBA" id="ARBA00022729"/>
    </source>
</evidence>
<protein>
    <submittedName>
        <fullName evidence="4">Vitamin B12-binding protein</fullName>
    </submittedName>
</protein>
<comment type="caution">
    <text evidence="4">The sequence shown here is derived from an EMBL/GenBank/DDBJ whole genome shotgun (WGS) entry which is preliminary data.</text>
</comment>
<feature type="domain" description="Fe/B12 periplasmic-binding" evidence="3">
    <location>
        <begin position="29"/>
        <end position="135"/>
    </location>
</feature>
<dbReference type="SUPFAM" id="SSF53807">
    <property type="entry name" value="Helical backbone' metal receptor"/>
    <property type="match status" value="1"/>
</dbReference>
<name>A0A1J5PU19_9ZZZZ</name>
<dbReference type="NCBIfam" id="NF038402">
    <property type="entry name" value="TroA_like"/>
    <property type="match status" value="1"/>
</dbReference>
<dbReference type="PANTHER" id="PTHR30535:SF35">
    <property type="entry name" value="PERIPLASMIC BINDING PROTEIN"/>
    <property type="match status" value="1"/>
</dbReference>
<dbReference type="InterPro" id="IPR002491">
    <property type="entry name" value="ABC_transptr_periplasmic_BD"/>
</dbReference>
<feature type="region of interest" description="Disordered" evidence="2">
    <location>
        <begin position="1"/>
        <end position="20"/>
    </location>
</feature>
<reference evidence="4" key="1">
    <citation type="submission" date="2016-10" db="EMBL/GenBank/DDBJ databases">
        <title>Sequence of Gallionella enrichment culture.</title>
        <authorList>
            <person name="Poehlein A."/>
            <person name="Muehling M."/>
            <person name="Daniel R."/>
        </authorList>
    </citation>
    <scope>NUCLEOTIDE SEQUENCE</scope>
</reference>
<dbReference type="Gene3D" id="3.40.50.1980">
    <property type="entry name" value="Nitrogenase molybdenum iron protein domain"/>
    <property type="match status" value="2"/>
</dbReference>
<evidence type="ECO:0000313" key="4">
    <source>
        <dbReference type="EMBL" id="OIQ71231.1"/>
    </source>
</evidence>
<evidence type="ECO:0000259" key="3">
    <source>
        <dbReference type="Pfam" id="PF01497"/>
    </source>
</evidence>
<organism evidence="4">
    <name type="scientific">mine drainage metagenome</name>
    <dbReference type="NCBI Taxonomy" id="410659"/>
    <lineage>
        <taxon>unclassified sequences</taxon>
        <taxon>metagenomes</taxon>
        <taxon>ecological metagenomes</taxon>
    </lineage>
</organism>
<evidence type="ECO:0000256" key="2">
    <source>
        <dbReference type="SAM" id="MobiDB-lite"/>
    </source>
</evidence>
<dbReference type="InterPro" id="IPR050902">
    <property type="entry name" value="ABC_Transporter_SBP"/>
</dbReference>
<dbReference type="InterPro" id="IPR054828">
    <property type="entry name" value="Vit_B12_bind_prot"/>
</dbReference>
<sequence length="294" mass="31469">MADLPSMPQPAVPDALGQTFSPAGPEARIASLVPSLTETLFALGLGSQVVARTGFCIHPRDAVAAVPKIGGTKDVRLDALRALQPTHVLVNVDENTRETVDALRGFVPHVVVTHPQDPQDNLALFDLLGSVFGDVPGVAQAAATLTTRLRDVLHALPVSGAPLRTALYLIWRRPWMTVARDTYISRSLALAGWQTLPAVIGGNGLTQPGASRYPAFDWNASWLDAVDCVLLPDEPYRFGPRHVEEVHCLLAAHGLAPEVRRIPGEWAAWYGVRAIDGLEQLAAAARAGNKTASE</sequence>
<gene>
    <name evidence="4" type="primary">btuF_8</name>
    <name evidence="4" type="ORF">GALL_471540</name>
</gene>
<dbReference type="EMBL" id="MLJW01003822">
    <property type="protein sequence ID" value="OIQ71231.1"/>
    <property type="molecule type" value="Genomic_DNA"/>
</dbReference>
<dbReference type="Pfam" id="PF01497">
    <property type="entry name" value="Peripla_BP_2"/>
    <property type="match status" value="1"/>
</dbReference>
<accession>A0A1J5PU19</accession>
<keyword evidence="1" id="KW-0732">Signal</keyword>